<dbReference type="AlphaFoldDB" id="A0A0F9PW11"/>
<dbReference type="EMBL" id="LAZR01002526">
    <property type="protein sequence ID" value="KKN28907.1"/>
    <property type="molecule type" value="Genomic_DNA"/>
</dbReference>
<gene>
    <name evidence="2" type="ORF">LCGC14_0849600</name>
</gene>
<feature type="compositionally biased region" description="Polar residues" evidence="1">
    <location>
        <begin position="93"/>
        <end position="102"/>
    </location>
</feature>
<comment type="caution">
    <text evidence="2">The sequence shown here is derived from an EMBL/GenBank/DDBJ whole genome shotgun (WGS) entry which is preliminary data.</text>
</comment>
<reference evidence="2" key="1">
    <citation type="journal article" date="2015" name="Nature">
        <title>Complex archaea that bridge the gap between prokaryotes and eukaryotes.</title>
        <authorList>
            <person name="Spang A."/>
            <person name="Saw J.H."/>
            <person name="Jorgensen S.L."/>
            <person name="Zaremba-Niedzwiedzka K."/>
            <person name="Martijn J."/>
            <person name="Lind A.E."/>
            <person name="van Eijk R."/>
            <person name="Schleper C."/>
            <person name="Guy L."/>
            <person name="Ettema T.J."/>
        </authorList>
    </citation>
    <scope>NUCLEOTIDE SEQUENCE</scope>
</reference>
<name>A0A0F9PW11_9ZZZZ</name>
<evidence type="ECO:0000313" key="2">
    <source>
        <dbReference type="EMBL" id="KKN28907.1"/>
    </source>
</evidence>
<organism evidence="2">
    <name type="scientific">marine sediment metagenome</name>
    <dbReference type="NCBI Taxonomy" id="412755"/>
    <lineage>
        <taxon>unclassified sequences</taxon>
        <taxon>metagenomes</taxon>
        <taxon>ecological metagenomes</taxon>
    </lineage>
</organism>
<sequence length="102" mass="11893">MMSNLTTELACLSNLSEENPELYISDKKLQQCPVWEIRGLKRMVNHILESTIFELYRVDGPDRQGYLIQLPREMRERMKRVTSIEVKEKGDDASNSNCTTKQ</sequence>
<accession>A0A0F9PW11</accession>
<proteinExistence type="predicted"/>
<evidence type="ECO:0000256" key="1">
    <source>
        <dbReference type="SAM" id="MobiDB-lite"/>
    </source>
</evidence>
<protein>
    <submittedName>
        <fullName evidence="2">Uncharacterized protein</fullName>
    </submittedName>
</protein>
<feature type="region of interest" description="Disordered" evidence="1">
    <location>
        <begin position="83"/>
        <end position="102"/>
    </location>
</feature>